<accession>A0A8H3WDQ8</accession>
<evidence type="ECO:0000313" key="3">
    <source>
        <dbReference type="Proteomes" id="UP000434172"/>
    </source>
</evidence>
<reference evidence="2 3" key="1">
    <citation type="submission" date="2019-12" db="EMBL/GenBank/DDBJ databases">
        <title>A genome sequence resource for the geographically widespread anthracnose pathogen Colletotrichum asianum.</title>
        <authorList>
            <person name="Meng Y."/>
        </authorList>
    </citation>
    <scope>NUCLEOTIDE SEQUENCE [LARGE SCALE GENOMIC DNA]</scope>
    <source>
        <strain evidence="2 3">ICMP 18580</strain>
    </source>
</reference>
<protein>
    <submittedName>
        <fullName evidence="2">Uncharacterized protein</fullName>
    </submittedName>
</protein>
<feature type="signal peptide" evidence="1">
    <location>
        <begin position="1"/>
        <end position="18"/>
    </location>
</feature>
<evidence type="ECO:0000256" key="1">
    <source>
        <dbReference type="SAM" id="SignalP"/>
    </source>
</evidence>
<dbReference type="Proteomes" id="UP000434172">
    <property type="component" value="Unassembled WGS sequence"/>
</dbReference>
<evidence type="ECO:0000313" key="2">
    <source>
        <dbReference type="EMBL" id="KAF0322698.1"/>
    </source>
</evidence>
<comment type="caution">
    <text evidence="2">The sequence shown here is derived from an EMBL/GenBank/DDBJ whole genome shotgun (WGS) entry which is preliminary data.</text>
</comment>
<dbReference type="AlphaFoldDB" id="A0A8H3WDQ8"/>
<dbReference type="EMBL" id="WOWK01000059">
    <property type="protein sequence ID" value="KAF0322698.1"/>
    <property type="molecule type" value="Genomic_DNA"/>
</dbReference>
<sequence>MNSSLLVLAVAAFTSFSATPMADDVSVAMRSEDHTITLWKLVQLLAAATTSPRSPTCCVSTVCMCAGSRIYYLNKDNQNRGLHGCDPHWGYIGTVYTSNPSSCCRIASDDAVEKDGDDGPVENIEAFLLK</sequence>
<name>A0A8H3WDQ8_9PEZI</name>
<organism evidence="2 3">
    <name type="scientific">Colletotrichum asianum</name>
    <dbReference type="NCBI Taxonomy" id="702518"/>
    <lineage>
        <taxon>Eukaryota</taxon>
        <taxon>Fungi</taxon>
        <taxon>Dikarya</taxon>
        <taxon>Ascomycota</taxon>
        <taxon>Pezizomycotina</taxon>
        <taxon>Sordariomycetes</taxon>
        <taxon>Hypocreomycetidae</taxon>
        <taxon>Glomerellales</taxon>
        <taxon>Glomerellaceae</taxon>
        <taxon>Colletotrichum</taxon>
        <taxon>Colletotrichum gloeosporioides species complex</taxon>
    </lineage>
</organism>
<keyword evidence="1" id="KW-0732">Signal</keyword>
<feature type="chain" id="PRO_5034316626" evidence="1">
    <location>
        <begin position="19"/>
        <end position="130"/>
    </location>
</feature>
<proteinExistence type="predicted"/>
<dbReference type="OrthoDB" id="5238343at2759"/>
<keyword evidence="3" id="KW-1185">Reference proteome</keyword>
<gene>
    <name evidence="2" type="ORF">GQ607_010155</name>
</gene>